<reference evidence="8" key="2">
    <citation type="submission" date="2025-08" db="UniProtKB">
        <authorList>
            <consortium name="Ensembl"/>
        </authorList>
    </citation>
    <scope>IDENTIFICATION</scope>
</reference>
<evidence type="ECO:0000256" key="4">
    <source>
        <dbReference type="ARBA" id="ARBA00022690"/>
    </source>
</evidence>
<dbReference type="SUPFAM" id="SSF54403">
    <property type="entry name" value="Cystatin/monellin"/>
    <property type="match status" value="1"/>
</dbReference>
<dbReference type="Proteomes" id="UP000001595">
    <property type="component" value="Chromosome 20"/>
</dbReference>
<protein>
    <recommendedName>
        <fullName evidence="7">Cystatin domain-containing protein</fullName>
    </recommendedName>
</protein>
<reference evidence="8" key="3">
    <citation type="submission" date="2025-09" db="UniProtKB">
        <authorList>
            <consortium name="Ensembl"/>
        </authorList>
    </citation>
    <scope>IDENTIFICATION</scope>
</reference>
<dbReference type="MEROPS" id="I25.024"/>
<keyword evidence="6" id="KW-0732">Signal</keyword>
<gene>
    <name evidence="8" type="primary">LOC100442263</name>
</gene>
<accession>H2P177</accession>
<keyword evidence="5" id="KW-0789">Thiol protease inhibitor</keyword>
<sequence length="156" mass="18459">MRARQWDRASGNVGVRAYTLGSSQLRHPHFQLLVAYAWCFQEEEEWNDQKQIAVYLPPILEFAVYTFNKQSKDWYAYKLVRVLDSWKEKGYDKMTFSMNLQLGRTMCGKFEDDIDNCPFQESPELNNTCTCFFTIGIEHWRTRFDLWNKTCSGGHS</sequence>
<evidence type="ECO:0000313" key="9">
    <source>
        <dbReference type="Proteomes" id="UP000001595"/>
    </source>
</evidence>
<name>H2P177_PONAB</name>
<dbReference type="PANTHER" id="PTHR46945">
    <property type="entry name" value="CYSTATIN-9-LIKE"/>
    <property type="match status" value="1"/>
</dbReference>
<dbReference type="GO" id="GO:0004869">
    <property type="term" value="F:cysteine-type endopeptidase inhibitor activity"/>
    <property type="evidence" value="ECO:0007669"/>
    <property type="project" value="UniProtKB-KW"/>
</dbReference>
<dbReference type="PANTHER" id="PTHR46945:SF2">
    <property type="entry name" value="CYSTATIN-9-LIKE PROTEIN CST9LP1-RELATED"/>
    <property type="match status" value="1"/>
</dbReference>
<dbReference type="CDD" id="cd00042">
    <property type="entry name" value="CY"/>
    <property type="match status" value="1"/>
</dbReference>
<proteinExistence type="inferred from homology"/>
<dbReference type="eggNOG" id="ENOG502TAJ0">
    <property type="taxonomic scope" value="Eukaryota"/>
</dbReference>
<dbReference type="GO" id="GO:0019730">
    <property type="term" value="P:antimicrobial humoral response"/>
    <property type="evidence" value="ECO:0007669"/>
    <property type="project" value="TreeGrafter"/>
</dbReference>
<feature type="domain" description="Cystatin" evidence="7">
    <location>
        <begin position="58"/>
        <end position="130"/>
    </location>
</feature>
<dbReference type="InterPro" id="IPR046350">
    <property type="entry name" value="Cystatin_sf"/>
</dbReference>
<evidence type="ECO:0000256" key="3">
    <source>
        <dbReference type="ARBA" id="ARBA00022525"/>
    </source>
</evidence>
<evidence type="ECO:0000256" key="1">
    <source>
        <dbReference type="ARBA" id="ARBA00004613"/>
    </source>
</evidence>
<keyword evidence="9" id="KW-1185">Reference proteome</keyword>
<evidence type="ECO:0000256" key="5">
    <source>
        <dbReference type="ARBA" id="ARBA00022704"/>
    </source>
</evidence>
<dbReference type="FunFam" id="3.10.450.10:FF:000017">
    <property type="entry name" value="CST9 isoform 1"/>
    <property type="match status" value="1"/>
</dbReference>
<dbReference type="FunCoup" id="H2P177">
    <property type="interactions" value="81"/>
</dbReference>
<organism evidence="8 9">
    <name type="scientific">Pongo abelii</name>
    <name type="common">Sumatran orangutan</name>
    <name type="synonym">Pongo pygmaeus abelii</name>
    <dbReference type="NCBI Taxonomy" id="9601"/>
    <lineage>
        <taxon>Eukaryota</taxon>
        <taxon>Metazoa</taxon>
        <taxon>Chordata</taxon>
        <taxon>Craniata</taxon>
        <taxon>Vertebrata</taxon>
        <taxon>Euteleostomi</taxon>
        <taxon>Mammalia</taxon>
        <taxon>Eutheria</taxon>
        <taxon>Euarchontoglires</taxon>
        <taxon>Primates</taxon>
        <taxon>Haplorrhini</taxon>
        <taxon>Catarrhini</taxon>
        <taxon>Hominidae</taxon>
        <taxon>Pongo</taxon>
    </lineage>
</organism>
<dbReference type="OMA" id="FFTIGIE"/>
<dbReference type="Pfam" id="PF00031">
    <property type="entry name" value="Cystatin"/>
    <property type="match status" value="1"/>
</dbReference>
<dbReference type="GeneTree" id="ENSGT00940000166721"/>
<dbReference type="Ensembl" id="ENSPPYT00000012511.2">
    <property type="protein sequence ID" value="ENSPPYP00000012036.2"/>
    <property type="gene ID" value="ENSPPYG00000010772.2"/>
</dbReference>
<reference evidence="8 9" key="1">
    <citation type="submission" date="2008-02" db="EMBL/GenBank/DDBJ databases">
        <title>A 6x draft sequence assembly of the Pongo pygmaeus abelii genome.</title>
        <authorList>
            <person name="Wilson R.K."/>
            <person name="Mardis E."/>
        </authorList>
    </citation>
    <scope>NUCLEOTIDE SEQUENCE [LARGE SCALE GENOMIC DNA]</scope>
</reference>
<evidence type="ECO:0000259" key="7">
    <source>
        <dbReference type="Pfam" id="PF00031"/>
    </source>
</evidence>
<keyword evidence="4" id="KW-0646">Protease inhibitor</keyword>
<keyword evidence="3" id="KW-0964">Secreted</keyword>
<dbReference type="InterPro" id="IPR043250">
    <property type="entry name" value="CST9-like"/>
</dbReference>
<dbReference type="AlphaFoldDB" id="H2P177"/>
<dbReference type="Gene3D" id="3.10.450.10">
    <property type="match status" value="1"/>
</dbReference>
<dbReference type="HOGENOM" id="CLU_118168_3_1_1"/>
<evidence type="ECO:0000256" key="6">
    <source>
        <dbReference type="ARBA" id="ARBA00022729"/>
    </source>
</evidence>
<dbReference type="InParanoid" id="H2P177"/>
<evidence type="ECO:0000313" key="8">
    <source>
        <dbReference type="Ensembl" id="ENSPPYP00000012036.2"/>
    </source>
</evidence>
<dbReference type="GO" id="GO:0005615">
    <property type="term" value="C:extracellular space"/>
    <property type="evidence" value="ECO:0007669"/>
    <property type="project" value="TreeGrafter"/>
</dbReference>
<dbReference type="InterPro" id="IPR000010">
    <property type="entry name" value="Cystatin_dom"/>
</dbReference>
<comment type="subcellular location">
    <subcellularLocation>
        <location evidence="1">Secreted</location>
    </subcellularLocation>
</comment>
<evidence type="ECO:0000256" key="2">
    <source>
        <dbReference type="ARBA" id="ARBA00009403"/>
    </source>
</evidence>
<comment type="similarity">
    <text evidence="2">Belongs to the cystatin family.</text>
</comment>